<evidence type="ECO:0000259" key="1">
    <source>
        <dbReference type="SMART" id="SM00245"/>
    </source>
</evidence>
<dbReference type="PANTHER" id="PTHR32060:SF30">
    <property type="entry name" value="CARBOXY-TERMINAL PROCESSING PROTEASE CTPA"/>
    <property type="match status" value="1"/>
</dbReference>
<sequence>MPRIPCIVTLLFVCPVVKAQQKYSPQQVAHVLGDVADALDKFHPGAYRYQSKNDFAAYVDSVKGTIKDSATQVEMYRKIKPLVSRVGCLHTDFSMTEKYKQELNRSPNLLPLRLYFKDDKAWITDNFSNHPLISPGDEITTINGRSIGEILRQVLPAIPSDGYNQTMKYLALYRQFPLWYRHMVEVTEHFDITTISGGQPRSVRLKGMMEKDLAGNGFLSEPVFARQLELKIKDATAYLTIRSFADSYIKRSGQSFKPFMEEAFKELQNKGVKNLVIDLRDNTGGSDGNAAYLSGFFFDAPYRYWKRVTCTPAIAAKIKGVAKIWWRKPVQQDSLWLWQKGKRSGEFDYVDEQQPAAHPFAGKVYVLINGFCMSSCADLSAVLYSNRKGLFIGEETGGGYQGNNSGMMPGIHLKPSKMMLTVPLQKYETAVDTARFFGRGTMPDVPVELSLNDILQKRDRVMEVTDSLIAGNSNVAQRR</sequence>
<dbReference type="Gene3D" id="3.90.226.10">
    <property type="entry name" value="2-enoyl-CoA Hydratase, Chain A, domain 1"/>
    <property type="match status" value="1"/>
</dbReference>
<proteinExistence type="predicted"/>
<dbReference type="SUPFAM" id="SSF52096">
    <property type="entry name" value="ClpP/crotonase"/>
    <property type="match status" value="1"/>
</dbReference>
<protein>
    <recommendedName>
        <fullName evidence="1">Tail specific protease domain-containing protein</fullName>
    </recommendedName>
</protein>
<gene>
    <name evidence="2" type="ORF">J7I43_07735</name>
</gene>
<dbReference type="EMBL" id="JAGHKP010000001">
    <property type="protein sequence ID" value="MBO9152096.1"/>
    <property type="molecule type" value="Genomic_DNA"/>
</dbReference>
<dbReference type="SMART" id="SM00245">
    <property type="entry name" value="TSPc"/>
    <property type="match status" value="1"/>
</dbReference>
<dbReference type="Proteomes" id="UP000679126">
    <property type="component" value="Unassembled WGS sequence"/>
</dbReference>
<comment type="caution">
    <text evidence="2">The sequence shown here is derived from an EMBL/GenBank/DDBJ whole genome shotgun (WGS) entry which is preliminary data.</text>
</comment>
<evidence type="ECO:0000313" key="2">
    <source>
        <dbReference type="EMBL" id="MBO9152096.1"/>
    </source>
</evidence>
<keyword evidence="3" id="KW-1185">Reference proteome</keyword>
<accession>A0ABS3YBR6</accession>
<dbReference type="Pfam" id="PF03572">
    <property type="entry name" value="Peptidase_S41"/>
    <property type="match status" value="1"/>
</dbReference>
<feature type="domain" description="Tail specific protease" evidence="1">
    <location>
        <begin position="225"/>
        <end position="448"/>
    </location>
</feature>
<dbReference type="PANTHER" id="PTHR32060">
    <property type="entry name" value="TAIL-SPECIFIC PROTEASE"/>
    <property type="match status" value="1"/>
</dbReference>
<evidence type="ECO:0000313" key="3">
    <source>
        <dbReference type="Proteomes" id="UP000679126"/>
    </source>
</evidence>
<organism evidence="2 3">
    <name type="scientific">Chitinophaga chungangae</name>
    <dbReference type="NCBI Taxonomy" id="2821488"/>
    <lineage>
        <taxon>Bacteria</taxon>
        <taxon>Pseudomonadati</taxon>
        <taxon>Bacteroidota</taxon>
        <taxon>Chitinophagia</taxon>
        <taxon>Chitinophagales</taxon>
        <taxon>Chitinophagaceae</taxon>
        <taxon>Chitinophaga</taxon>
    </lineage>
</organism>
<dbReference type="InterPro" id="IPR029045">
    <property type="entry name" value="ClpP/crotonase-like_dom_sf"/>
</dbReference>
<reference evidence="3" key="1">
    <citation type="submission" date="2021-03" db="EMBL/GenBank/DDBJ databases">
        <title>Assistant Professor.</title>
        <authorList>
            <person name="Huq M.A."/>
        </authorList>
    </citation>
    <scope>NUCLEOTIDE SEQUENCE [LARGE SCALE GENOMIC DNA]</scope>
    <source>
        <strain evidence="3">MAH-28</strain>
    </source>
</reference>
<name>A0ABS3YBR6_9BACT</name>
<dbReference type="RefSeq" id="WP_209144925.1">
    <property type="nucleotide sequence ID" value="NZ_JAGHKP010000001.1"/>
</dbReference>
<dbReference type="InterPro" id="IPR005151">
    <property type="entry name" value="Tail-specific_protease"/>
</dbReference>